<accession>D8TPS6</accession>
<evidence type="ECO:0000313" key="9">
    <source>
        <dbReference type="Proteomes" id="UP000001058"/>
    </source>
</evidence>
<protein>
    <recommendedName>
        <fullName evidence="10">Bacterial surface antigen (D15) domain-containing protein</fullName>
    </recommendedName>
</protein>
<evidence type="ECO:0000259" key="7">
    <source>
        <dbReference type="Pfam" id="PF07244"/>
    </source>
</evidence>
<dbReference type="PANTHER" id="PTHR12815:SF32">
    <property type="entry name" value="OUTER ENVELOPE PROTEIN 80, CHLOROPLASTIC"/>
    <property type="match status" value="1"/>
</dbReference>
<proteinExistence type="predicted"/>
<reference evidence="8 9" key="1">
    <citation type="journal article" date="2010" name="Science">
        <title>Genomic analysis of organismal complexity in the multicellular green alga Volvox carteri.</title>
        <authorList>
            <person name="Prochnik S.E."/>
            <person name="Umen J."/>
            <person name="Nedelcu A.M."/>
            <person name="Hallmann A."/>
            <person name="Miller S.M."/>
            <person name="Nishii I."/>
            <person name="Ferris P."/>
            <person name="Kuo A."/>
            <person name="Mitros T."/>
            <person name="Fritz-Laylin L.K."/>
            <person name="Hellsten U."/>
            <person name="Chapman J."/>
            <person name="Simakov O."/>
            <person name="Rensing S.A."/>
            <person name="Terry A."/>
            <person name="Pangilinan J."/>
            <person name="Kapitonov V."/>
            <person name="Jurka J."/>
            <person name="Salamov A."/>
            <person name="Shapiro H."/>
            <person name="Schmutz J."/>
            <person name="Grimwood J."/>
            <person name="Lindquist E."/>
            <person name="Lucas S."/>
            <person name="Grigoriev I.V."/>
            <person name="Schmitt R."/>
            <person name="Kirk D."/>
            <person name="Rokhsar D.S."/>
        </authorList>
    </citation>
    <scope>NUCLEOTIDE SEQUENCE [LARGE SCALE GENOMIC DNA]</scope>
    <source>
        <strain evidence="9">f. Nagariensis / Eve</strain>
    </source>
</reference>
<dbReference type="KEGG" id="vcn:VOLCADRAFT_88723"/>
<dbReference type="InParanoid" id="D8TPS6"/>
<dbReference type="InterPro" id="IPR039910">
    <property type="entry name" value="D15-like"/>
</dbReference>
<keyword evidence="9" id="KW-1185">Reference proteome</keyword>
<evidence type="ECO:0000256" key="3">
    <source>
        <dbReference type="ARBA" id="ARBA00024013"/>
    </source>
</evidence>
<dbReference type="eggNOG" id="ENOG502QSQ3">
    <property type="taxonomic scope" value="Eukaryota"/>
</dbReference>
<keyword evidence="2" id="KW-0472">Membrane</keyword>
<evidence type="ECO:0000256" key="2">
    <source>
        <dbReference type="ARBA" id="ARBA00023136"/>
    </source>
</evidence>
<feature type="signal peptide" evidence="5">
    <location>
        <begin position="1"/>
        <end position="36"/>
    </location>
</feature>
<dbReference type="Gene3D" id="2.40.160.50">
    <property type="entry name" value="membrane protein fhac: a member of the omp85/tpsb transporter family"/>
    <property type="match status" value="1"/>
</dbReference>
<keyword evidence="1" id="KW-1002">Plastid outer membrane</keyword>
<dbReference type="Pfam" id="PF07244">
    <property type="entry name" value="POTRA"/>
    <property type="match status" value="1"/>
</dbReference>
<dbReference type="OrthoDB" id="2013615at2759"/>
<dbReference type="Gene3D" id="3.10.20.310">
    <property type="entry name" value="membrane protein fhac"/>
    <property type="match status" value="2"/>
</dbReference>
<dbReference type="RefSeq" id="XP_002948533.1">
    <property type="nucleotide sequence ID" value="XM_002948487.1"/>
</dbReference>
<feature type="compositionally biased region" description="Low complexity" evidence="4">
    <location>
        <begin position="223"/>
        <end position="255"/>
    </location>
</feature>
<feature type="domain" description="Bacterial surface antigen (D15)" evidence="6">
    <location>
        <begin position="369"/>
        <end position="693"/>
    </location>
</feature>
<name>D8TPS6_VOLCA</name>
<comment type="subcellular location">
    <subcellularLocation>
        <location evidence="3">Plastid</location>
        <location evidence="3">Chloroplast outer membrane</location>
    </subcellularLocation>
</comment>
<dbReference type="Proteomes" id="UP000001058">
    <property type="component" value="Unassembled WGS sequence"/>
</dbReference>
<dbReference type="GO" id="GO:0009707">
    <property type="term" value="C:chloroplast outer membrane"/>
    <property type="evidence" value="ECO:0007669"/>
    <property type="project" value="UniProtKB-SubCell"/>
</dbReference>
<dbReference type="InterPro" id="IPR000184">
    <property type="entry name" value="Bac_surfAg_D15"/>
</dbReference>
<dbReference type="STRING" id="3068.D8TPS6"/>
<feature type="domain" description="POTRA" evidence="7">
    <location>
        <begin position="270"/>
        <end position="335"/>
    </location>
</feature>
<feature type="region of interest" description="Disordered" evidence="4">
    <location>
        <begin position="208"/>
        <end position="282"/>
    </location>
</feature>
<feature type="chain" id="PRO_5003123747" description="Bacterial surface antigen (D15) domain-containing protein" evidence="5">
    <location>
        <begin position="37"/>
        <end position="745"/>
    </location>
</feature>
<dbReference type="InterPro" id="IPR010827">
    <property type="entry name" value="BamA/TamA_POTRA"/>
</dbReference>
<dbReference type="FunCoup" id="D8TPS6">
    <property type="interactions" value="298"/>
</dbReference>
<keyword evidence="1" id="KW-0934">Plastid</keyword>
<evidence type="ECO:0000256" key="4">
    <source>
        <dbReference type="SAM" id="MobiDB-lite"/>
    </source>
</evidence>
<dbReference type="PANTHER" id="PTHR12815">
    <property type="entry name" value="SORTING AND ASSEMBLY MACHINERY SAMM50 PROTEIN FAMILY MEMBER"/>
    <property type="match status" value="1"/>
</dbReference>
<dbReference type="GeneID" id="9624717"/>
<organism evidence="9">
    <name type="scientific">Volvox carteri f. nagariensis</name>
    <dbReference type="NCBI Taxonomy" id="3068"/>
    <lineage>
        <taxon>Eukaryota</taxon>
        <taxon>Viridiplantae</taxon>
        <taxon>Chlorophyta</taxon>
        <taxon>core chlorophytes</taxon>
        <taxon>Chlorophyceae</taxon>
        <taxon>CS clade</taxon>
        <taxon>Chlamydomonadales</taxon>
        <taxon>Volvocaceae</taxon>
        <taxon>Volvox</taxon>
    </lineage>
</organism>
<evidence type="ECO:0000259" key="6">
    <source>
        <dbReference type="Pfam" id="PF01103"/>
    </source>
</evidence>
<feature type="compositionally biased region" description="Polar residues" evidence="4">
    <location>
        <begin position="208"/>
        <end position="217"/>
    </location>
</feature>
<evidence type="ECO:0000256" key="1">
    <source>
        <dbReference type="ARBA" id="ARBA00022805"/>
    </source>
</evidence>
<evidence type="ECO:0008006" key="10">
    <source>
        <dbReference type="Google" id="ProtNLM"/>
    </source>
</evidence>
<dbReference type="EMBL" id="GL378331">
    <property type="protein sequence ID" value="EFJ50408.1"/>
    <property type="molecule type" value="Genomic_DNA"/>
</dbReference>
<dbReference type="AlphaFoldDB" id="D8TPS6"/>
<gene>
    <name evidence="8" type="ORF">VOLCADRAFT_88723</name>
</gene>
<evidence type="ECO:0000256" key="5">
    <source>
        <dbReference type="SAM" id="SignalP"/>
    </source>
</evidence>
<keyword evidence="5" id="KW-0732">Signal</keyword>
<evidence type="ECO:0000313" key="8">
    <source>
        <dbReference type="EMBL" id="EFJ50408.1"/>
    </source>
</evidence>
<dbReference type="Pfam" id="PF01103">
    <property type="entry name" value="Omp85"/>
    <property type="match status" value="1"/>
</dbReference>
<feature type="compositionally biased region" description="Basic residues" evidence="4">
    <location>
        <begin position="257"/>
        <end position="276"/>
    </location>
</feature>
<sequence length="745" mass="80000">MTSLRFPPSFPDLPRAVSSLLSCWLWLLRCEVEVVGCDGELKQIAREALTTRPNFAYTLEEVKADVRRVFATGWFAEVSPDAEDTRDGVKLRIRVRPNEEVRSLSAVGASLLPACVVQQAFEGLGNHHHHHLANAHDESEMRCRALYGMPGRTLNLGSLQKAIATLDGWYHDRGIMGMVSDYTFEDGQLQLQCAEALVNSVTLRFLDSTSGQPTASATILKPTSSASTTTTITTTSTSTGNSNSNNDGNSENGTTATKKKPPALHKPPRTKPHVVTRHLTGTRPGDVYNLRAVRRDLNAVYATGLFEDVNVSTREAEDSTEAVPKVDLVLDLVERKTGGLSAGGGLSAAASGEGAWPGLIGSFSYNERNLFGLNQRLSVSAEIGQVDKLFRITHNDPWVNSNPHRTSRTIHLMNNRTSGNTIHGRAEADGDDGGSGAAVGGGGVGAGSGGGGVLLGRLQGGVEWQRPLSECWSGSLSTSCHRTRCMDERGQPITHDMYHAPITFSADNNDKALVVAASVTYSDPRDVDTHAVLGLEQALPLRREWLHFTRIKARLDKAVRLGPYLGLYIRGRAGAVLGDLPPYEAFPIGGTNSVRGYAEGCVGSGRHSIEGTAELRAPLPLKQLCATAFVDVGSDLGSGPAVIGDPAGVRGKPGSGYGFGGGVRADSPVGPVRLEYAWNARKEGRFHVGLGHRSIHHLLFNAPAYSHDQEPTSKRCRFALPPHEHERLSRCHMASKQAASKCQAT</sequence>